<dbReference type="AlphaFoldDB" id="A0A1G2QZA7"/>
<protein>
    <submittedName>
        <fullName evidence="1">Uncharacterized protein</fullName>
    </submittedName>
</protein>
<dbReference type="Proteomes" id="UP000178065">
    <property type="component" value="Unassembled WGS sequence"/>
</dbReference>
<proteinExistence type="predicted"/>
<name>A0A1G2QZA7_9BACT</name>
<accession>A0A1G2QZA7</accession>
<reference evidence="1 2" key="1">
    <citation type="journal article" date="2016" name="Nat. Commun.">
        <title>Thousands of microbial genomes shed light on interconnected biogeochemical processes in an aquifer system.</title>
        <authorList>
            <person name="Anantharaman K."/>
            <person name="Brown C.T."/>
            <person name="Hug L.A."/>
            <person name="Sharon I."/>
            <person name="Castelle C.J."/>
            <person name="Probst A.J."/>
            <person name="Thomas B.C."/>
            <person name="Singh A."/>
            <person name="Wilkins M.J."/>
            <person name="Karaoz U."/>
            <person name="Brodie E.L."/>
            <person name="Williams K.H."/>
            <person name="Hubbard S.S."/>
            <person name="Banfield J.F."/>
        </authorList>
    </citation>
    <scope>NUCLEOTIDE SEQUENCE [LARGE SCALE GENOMIC DNA]</scope>
</reference>
<organism evidence="1 2">
    <name type="scientific">Candidatus Wildermuthbacteria bacterium RIFCSPHIGHO2_01_FULL_49_22b</name>
    <dbReference type="NCBI Taxonomy" id="1802448"/>
    <lineage>
        <taxon>Bacteria</taxon>
        <taxon>Candidatus Wildermuthiibacteriota</taxon>
    </lineage>
</organism>
<gene>
    <name evidence="1" type="ORF">A2672_03110</name>
</gene>
<sequence length="434" mass="50871">MLFMQEVLFFFSLAWQFISAWWWLFLPFLLIKPVIYLWLFWRIETFALQQRFILLEIKMPEDAPRPFKAMEDVFAGFWQMHDPANPREKWLEGKYQLSLALEMISTEGDIHFYLRIPEGMQKLVESAVWAHYPSAELELAKDYTKQIPQDIPNKEWELWGTSYVLERPSPYPIRTYTKFFEPTATDKEEMRIDPMALLVEGLSRLGKGEHLWIQFVLTPILHTNPQESRMVEEGREIVAEIVKRPPAPKPKKLIEDIGTVSKTLATGQAETPKEEYREIIPPEMRLTPGERDIVSGIEEKISKYSFRAHSRFIYIAKRENYFGPSKALAMSWFTQFGTATYNNFRPLRPTLTKVYTIFTWFLDKRRVFVRKRRLFRNYTMRLSPYFPKPGGTFVLNIEELATIFHFPGRITTASSAVVRVGSKKGEAPSGLPTE</sequence>
<dbReference type="STRING" id="1802448.A2672_03110"/>
<evidence type="ECO:0000313" key="2">
    <source>
        <dbReference type="Proteomes" id="UP000178065"/>
    </source>
</evidence>
<evidence type="ECO:0000313" key="1">
    <source>
        <dbReference type="EMBL" id="OHA65151.1"/>
    </source>
</evidence>
<dbReference type="EMBL" id="MHTT01000017">
    <property type="protein sequence ID" value="OHA65151.1"/>
    <property type="molecule type" value="Genomic_DNA"/>
</dbReference>
<comment type="caution">
    <text evidence="1">The sequence shown here is derived from an EMBL/GenBank/DDBJ whole genome shotgun (WGS) entry which is preliminary data.</text>
</comment>